<proteinExistence type="predicted"/>
<accession>A0A9X3EXU7</accession>
<sequence>MTATEGSATVPEGRAGGMQIQREKFLALTASLAGFRPDAGRTIEVADAAASEGATATTTPGASPSSTASASTTGGATPGSRPVRSSGP</sequence>
<keyword evidence="3" id="KW-1185">Reference proteome</keyword>
<dbReference type="RefSeq" id="WP_267770605.1">
    <property type="nucleotide sequence ID" value="NZ_JAPNKE010000002.1"/>
</dbReference>
<protein>
    <submittedName>
        <fullName evidence="2">Uncharacterized protein</fullName>
    </submittedName>
</protein>
<evidence type="ECO:0000256" key="1">
    <source>
        <dbReference type="SAM" id="MobiDB-lite"/>
    </source>
</evidence>
<evidence type="ECO:0000313" key="2">
    <source>
        <dbReference type="EMBL" id="MCY1007956.1"/>
    </source>
</evidence>
<comment type="caution">
    <text evidence="2">The sequence shown here is derived from an EMBL/GenBank/DDBJ whole genome shotgun (WGS) entry which is preliminary data.</text>
</comment>
<dbReference type="AlphaFoldDB" id="A0A9X3EXU7"/>
<reference evidence="2" key="1">
    <citation type="submission" date="2022-11" db="EMBL/GenBank/DDBJ databases">
        <title>Minimal conservation of predation-associated metabolite biosynthetic gene clusters underscores biosynthetic potential of Myxococcota including descriptions for ten novel species: Archangium lansinium sp. nov., Myxococcus landrumus sp. nov., Nannocystis bai.</title>
        <authorList>
            <person name="Ahearne A."/>
            <person name="Stevens C."/>
            <person name="Phillips K."/>
        </authorList>
    </citation>
    <scope>NUCLEOTIDE SEQUENCE</scope>
    <source>
        <strain evidence="2">Na p29</strain>
    </source>
</reference>
<dbReference type="EMBL" id="JAPNKE010000002">
    <property type="protein sequence ID" value="MCY1007956.1"/>
    <property type="molecule type" value="Genomic_DNA"/>
</dbReference>
<dbReference type="Proteomes" id="UP001150924">
    <property type="component" value="Unassembled WGS sequence"/>
</dbReference>
<feature type="region of interest" description="Disordered" evidence="1">
    <location>
        <begin position="47"/>
        <end position="88"/>
    </location>
</feature>
<evidence type="ECO:0000313" key="3">
    <source>
        <dbReference type="Proteomes" id="UP001150924"/>
    </source>
</evidence>
<feature type="compositionally biased region" description="Low complexity" evidence="1">
    <location>
        <begin position="48"/>
        <end position="80"/>
    </location>
</feature>
<gene>
    <name evidence="2" type="ORF">OV079_20830</name>
</gene>
<organism evidence="2 3">
    <name type="scientific">Nannocystis pusilla</name>
    <dbReference type="NCBI Taxonomy" id="889268"/>
    <lineage>
        <taxon>Bacteria</taxon>
        <taxon>Pseudomonadati</taxon>
        <taxon>Myxococcota</taxon>
        <taxon>Polyangia</taxon>
        <taxon>Nannocystales</taxon>
        <taxon>Nannocystaceae</taxon>
        <taxon>Nannocystis</taxon>
    </lineage>
</organism>
<name>A0A9X3EXU7_9BACT</name>